<protein>
    <submittedName>
        <fullName evidence="1">Mediator of RNA polymerase II transcription subunit 13</fullName>
    </submittedName>
</protein>
<dbReference type="WBParaSite" id="SSLN_0001066701-mRNA-1">
    <property type="protein sequence ID" value="SSLN_0001066701-mRNA-1"/>
    <property type="gene ID" value="SSLN_0001066701"/>
</dbReference>
<name>A0A183T1C0_SCHSO</name>
<proteinExistence type="predicted"/>
<organism evidence="1">
    <name type="scientific">Schistocephalus solidus</name>
    <name type="common">Tapeworm</name>
    <dbReference type="NCBI Taxonomy" id="70667"/>
    <lineage>
        <taxon>Eukaryota</taxon>
        <taxon>Metazoa</taxon>
        <taxon>Spiralia</taxon>
        <taxon>Lophotrochozoa</taxon>
        <taxon>Platyhelminthes</taxon>
        <taxon>Cestoda</taxon>
        <taxon>Eucestoda</taxon>
        <taxon>Diphyllobothriidea</taxon>
        <taxon>Diphyllobothriidae</taxon>
        <taxon>Schistocephalus</taxon>
    </lineage>
</organism>
<reference evidence="1" key="1">
    <citation type="submission" date="2016-06" db="UniProtKB">
        <authorList>
            <consortium name="WormBaseParasite"/>
        </authorList>
    </citation>
    <scope>IDENTIFICATION</scope>
</reference>
<evidence type="ECO:0000313" key="1">
    <source>
        <dbReference type="WBParaSite" id="SSLN_0001066701-mRNA-1"/>
    </source>
</evidence>
<sequence>LRECPDLQLFLVYVVSMDPASLCSTEYRFSQFLRALSPYHKALDPSATPPPHLLQPFALDVLELGASLPTSWRLILRAFLFIVNPCPRICCGKPTFHHQDQESEKRACGRPLYSPLGDSLSAMMPLSYDSAGTLPALQTPADSVARLPNTFDPVGMSDVDDLFTAGGAGAATCSSTVGTGKYAVTVASPPPSVAAPFVGPEENQMACARLLQKLAREILQAAENFENQSALAPAGATAPGVIRSLSPAHHSVP</sequence>
<accession>A0A183T1C0</accession>
<dbReference type="AlphaFoldDB" id="A0A183T1C0"/>